<keyword evidence="5" id="KW-1015">Disulfide bond</keyword>
<evidence type="ECO:0000256" key="5">
    <source>
        <dbReference type="ARBA" id="ARBA00023157"/>
    </source>
</evidence>
<feature type="domain" description="Ig-like" evidence="6">
    <location>
        <begin position="113"/>
        <end position="202"/>
    </location>
</feature>
<dbReference type="InterPro" id="IPR013162">
    <property type="entry name" value="CD80_C2-set"/>
</dbReference>
<dbReference type="SUPFAM" id="SSF48726">
    <property type="entry name" value="Immunoglobulin"/>
    <property type="match status" value="2"/>
</dbReference>
<evidence type="ECO:0000256" key="2">
    <source>
        <dbReference type="ARBA" id="ARBA00022692"/>
    </source>
</evidence>
<reference evidence="7" key="1">
    <citation type="submission" date="2025-08" db="UniProtKB">
        <authorList>
            <consortium name="Ensembl"/>
        </authorList>
    </citation>
    <scope>IDENTIFICATION</scope>
</reference>
<keyword evidence="4" id="KW-0472">Membrane</keyword>
<keyword evidence="3" id="KW-1133">Transmembrane helix</keyword>
<dbReference type="PANTHER" id="PTHR46484:SF1">
    <property type="entry name" value="SCHWANN CELL MYELIN PROTEIN-RELATED"/>
    <property type="match status" value="1"/>
</dbReference>
<proteinExistence type="predicted"/>
<organism evidence="7 8">
    <name type="scientific">Oncorhynchus kisutch</name>
    <name type="common">Coho salmon</name>
    <name type="synonym">Salmo kisutch</name>
    <dbReference type="NCBI Taxonomy" id="8019"/>
    <lineage>
        <taxon>Eukaryota</taxon>
        <taxon>Metazoa</taxon>
        <taxon>Chordata</taxon>
        <taxon>Craniata</taxon>
        <taxon>Vertebrata</taxon>
        <taxon>Euteleostomi</taxon>
        <taxon>Actinopterygii</taxon>
        <taxon>Neopterygii</taxon>
        <taxon>Teleostei</taxon>
        <taxon>Protacanthopterygii</taxon>
        <taxon>Salmoniformes</taxon>
        <taxon>Salmonidae</taxon>
        <taxon>Salmoninae</taxon>
        <taxon>Oncorhynchus</taxon>
    </lineage>
</organism>
<dbReference type="Gene3D" id="2.60.40.10">
    <property type="entry name" value="Immunoglobulins"/>
    <property type="match status" value="2"/>
</dbReference>
<evidence type="ECO:0000313" key="8">
    <source>
        <dbReference type="Proteomes" id="UP000694557"/>
    </source>
</evidence>
<evidence type="ECO:0000256" key="1">
    <source>
        <dbReference type="ARBA" id="ARBA00004167"/>
    </source>
</evidence>
<dbReference type="Pfam" id="PF08205">
    <property type="entry name" value="C2-set_2"/>
    <property type="match status" value="1"/>
</dbReference>
<dbReference type="PANTHER" id="PTHR46484">
    <property type="entry name" value="SI:CH211-171H4.5-RELATED"/>
    <property type="match status" value="1"/>
</dbReference>
<dbReference type="InterPro" id="IPR013106">
    <property type="entry name" value="Ig_V-set"/>
</dbReference>
<comment type="subcellular location">
    <subcellularLocation>
        <location evidence="1">Membrane</location>
        <topology evidence="1">Single-pass membrane protein</topology>
    </subcellularLocation>
</comment>
<dbReference type="SMART" id="SM00409">
    <property type="entry name" value="IG"/>
    <property type="match status" value="2"/>
</dbReference>
<dbReference type="GeneTree" id="ENSGT01150000286924"/>
<dbReference type="InterPro" id="IPR036179">
    <property type="entry name" value="Ig-like_dom_sf"/>
</dbReference>
<dbReference type="AlphaFoldDB" id="A0A8C7CHD7"/>
<dbReference type="GO" id="GO:0016020">
    <property type="term" value="C:membrane"/>
    <property type="evidence" value="ECO:0007669"/>
    <property type="project" value="UniProtKB-SubCell"/>
</dbReference>
<dbReference type="PROSITE" id="PS50835">
    <property type="entry name" value="IG_LIKE"/>
    <property type="match status" value="1"/>
</dbReference>
<evidence type="ECO:0000256" key="4">
    <source>
        <dbReference type="ARBA" id="ARBA00023136"/>
    </source>
</evidence>
<evidence type="ECO:0000313" key="7">
    <source>
        <dbReference type="Ensembl" id="ENSOKIP00005002981.1"/>
    </source>
</evidence>
<protein>
    <recommendedName>
        <fullName evidence="6">Ig-like domain-containing protein</fullName>
    </recommendedName>
</protein>
<dbReference type="InterPro" id="IPR003599">
    <property type="entry name" value="Ig_sub"/>
</dbReference>
<evidence type="ECO:0000256" key="3">
    <source>
        <dbReference type="ARBA" id="ARBA00022989"/>
    </source>
</evidence>
<dbReference type="Pfam" id="PF07686">
    <property type="entry name" value="V-set"/>
    <property type="match status" value="1"/>
</dbReference>
<keyword evidence="2" id="KW-0812">Transmembrane</keyword>
<dbReference type="InterPro" id="IPR013783">
    <property type="entry name" value="Ig-like_fold"/>
</dbReference>
<name>A0A8C7CHD7_ONCKI</name>
<accession>A0A8C7CHD7</accession>
<dbReference type="InterPro" id="IPR007110">
    <property type="entry name" value="Ig-like_dom"/>
</dbReference>
<evidence type="ECO:0000259" key="6">
    <source>
        <dbReference type="PROSITE" id="PS50835"/>
    </source>
</evidence>
<dbReference type="Ensembl" id="ENSOKIT00005003145.1">
    <property type="protein sequence ID" value="ENSOKIP00005002981.1"/>
    <property type="gene ID" value="ENSOKIG00005001397.1"/>
</dbReference>
<dbReference type="Proteomes" id="UP000694557">
    <property type="component" value="Unassembled WGS sequence"/>
</dbReference>
<reference evidence="7" key="2">
    <citation type="submission" date="2025-09" db="UniProtKB">
        <authorList>
            <consortium name="Ensembl"/>
        </authorList>
    </citation>
    <scope>IDENTIFICATION</scope>
</reference>
<keyword evidence="8" id="KW-1185">Reference proteome</keyword>
<sequence length="321" mass="36077">MHRAVFDASSWTADVPKSVSGLRGSCIVIPCSFNYPEPEKKPSKFTGIWFKGTHDTIYHPDSSNIIKDYRGRTELVGDLRQKNCSLRIDPLHDSDKGSFTFRIEMEDHNKRNSNVVLLEEVKVGEVVSASCSVSHSCPSDSPLLTWSHSGTHSVQSQQLTNVQWEVTSSLTFSPSSTDHNQSLVCTAAYRGGKTVKSLKTLNVKCKMVNNNNVLPHFDEKRSYKSWKNELGIWTRVTNLDEKKQALAVVLSLEGRARDTALEICVEDLNNVDGMGTLIRALDSVFLKEVKDRAYEAYSNFDSVTRDISVAMTDYIIDFEQR</sequence>